<feature type="chain" id="PRO_5045928374" evidence="2">
    <location>
        <begin position="37"/>
        <end position="542"/>
    </location>
</feature>
<evidence type="ECO:0000256" key="1">
    <source>
        <dbReference type="SAM" id="MobiDB-lite"/>
    </source>
</evidence>
<organism evidence="3 4">
    <name type="scientific">Thauera sinica</name>
    <dbReference type="NCBI Taxonomy" id="2665146"/>
    <lineage>
        <taxon>Bacteria</taxon>
        <taxon>Pseudomonadati</taxon>
        <taxon>Pseudomonadota</taxon>
        <taxon>Betaproteobacteria</taxon>
        <taxon>Rhodocyclales</taxon>
        <taxon>Zoogloeaceae</taxon>
        <taxon>Thauera</taxon>
    </lineage>
</organism>
<sequence>MDMAPRAASRRPDAGRRPALPLLAAAVMLGSGAAAAQTTIVSPTFDARLTWTDNASASGLGGFGGLGGGRSDRRGADWILELSPGISMSRDSGRLSGTLSANFRNLMYASSADDNTSYLALAGNGTFEAIEDMLFIDADASISRNNLSVFSTRGPNDELDVSSDNETRVFSLSPRFQFRIGNDTRGSLQYRWRWADSGASRLADQNESQWSAQISNTQITGIFGLGLDYNRSSGDSDNASGALGGGPGSGSGLRGGKTREIARATLYAKVTPEFRLRGIVGRESNDYGSRGEQSSTVTGGGFDWNPTNRTAISGTVERRIFGRGYDFSFQHRLARTTLFASFRRDIQSSLDLVAGGGLLDPLFQPLFNDPLLVALYRDPLVRRDAVLLLLRRLRGDVLTNAYFVSRDFSGGVTYSLPRGVLSLTLSRSENTRLGSAEGLGPVDDFRNFNDVKSKTVTLSYSHRLTPQTSLSTSVSRSNSEGSGAAAADSQRTSFVIGLSSSLGPKTSGSLQYRHQRSDGDSFGSGTNDFTENAVTASVGMRF</sequence>
<feature type="region of interest" description="Disordered" evidence="1">
    <location>
        <begin position="469"/>
        <end position="488"/>
    </location>
</feature>
<dbReference type="SUPFAM" id="SSF56935">
    <property type="entry name" value="Porins"/>
    <property type="match status" value="1"/>
</dbReference>
<protein>
    <submittedName>
        <fullName evidence="3">TIGR03016 family PEP-CTERM system-associated outer membrane protein</fullName>
    </submittedName>
</protein>
<feature type="compositionally biased region" description="Low complexity" evidence="1">
    <location>
        <begin position="469"/>
        <end position="479"/>
    </location>
</feature>
<comment type="caution">
    <text evidence="3">The sequence shown here is derived from an EMBL/GenBank/DDBJ whole genome shotgun (WGS) entry which is preliminary data.</text>
</comment>
<feature type="compositionally biased region" description="Polar residues" evidence="1">
    <location>
        <begin position="500"/>
        <end position="512"/>
    </location>
</feature>
<dbReference type="Proteomes" id="UP001595974">
    <property type="component" value="Unassembled WGS sequence"/>
</dbReference>
<dbReference type="RefSeq" id="WP_157748590.1">
    <property type="nucleotide sequence ID" value="NZ_JBHSOG010000108.1"/>
</dbReference>
<dbReference type="InterPro" id="IPR017467">
    <property type="entry name" value="CHP03016_PEP-CTERM"/>
</dbReference>
<accession>A0ABW1AYK8</accession>
<evidence type="ECO:0000313" key="3">
    <source>
        <dbReference type="EMBL" id="MFC5772208.1"/>
    </source>
</evidence>
<dbReference type="NCBIfam" id="TIGR03016">
    <property type="entry name" value="pepcterm_hypo_1"/>
    <property type="match status" value="1"/>
</dbReference>
<evidence type="ECO:0000313" key="4">
    <source>
        <dbReference type="Proteomes" id="UP001595974"/>
    </source>
</evidence>
<gene>
    <name evidence="3" type="ORF">ACFPTN_22730</name>
</gene>
<feature type="region of interest" description="Disordered" evidence="1">
    <location>
        <begin position="500"/>
        <end position="529"/>
    </location>
</feature>
<name>A0ABW1AYK8_9RHOO</name>
<evidence type="ECO:0000256" key="2">
    <source>
        <dbReference type="SAM" id="SignalP"/>
    </source>
</evidence>
<dbReference type="EMBL" id="JBHSOG010000108">
    <property type="protein sequence ID" value="MFC5772208.1"/>
    <property type="molecule type" value="Genomic_DNA"/>
</dbReference>
<keyword evidence="2" id="KW-0732">Signal</keyword>
<feature type="signal peptide" evidence="2">
    <location>
        <begin position="1"/>
        <end position="36"/>
    </location>
</feature>
<keyword evidence="4" id="KW-1185">Reference proteome</keyword>
<reference evidence="4" key="1">
    <citation type="journal article" date="2019" name="Int. J. Syst. Evol. Microbiol.">
        <title>The Global Catalogue of Microorganisms (GCM) 10K type strain sequencing project: providing services to taxonomists for standard genome sequencing and annotation.</title>
        <authorList>
            <consortium name="The Broad Institute Genomics Platform"/>
            <consortium name="The Broad Institute Genome Sequencing Center for Infectious Disease"/>
            <person name="Wu L."/>
            <person name="Ma J."/>
        </authorList>
    </citation>
    <scope>NUCLEOTIDE SEQUENCE [LARGE SCALE GENOMIC DNA]</scope>
    <source>
        <strain evidence="4">SHR3</strain>
    </source>
</reference>
<proteinExistence type="predicted"/>